<dbReference type="RefSeq" id="WP_072908522.1">
    <property type="nucleotide sequence ID" value="NZ_FQZT01000006.1"/>
</dbReference>
<evidence type="ECO:0000313" key="2">
    <source>
        <dbReference type="Proteomes" id="UP000184171"/>
    </source>
</evidence>
<organism evidence="1 2">
    <name type="scientific">Malonomonas rubra DSM 5091</name>
    <dbReference type="NCBI Taxonomy" id="1122189"/>
    <lineage>
        <taxon>Bacteria</taxon>
        <taxon>Pseudomonadati</taxon>
        <taxon>Thermodesulfobacteriota</taxon>
        <taxon>Desulfuromonadia</taxon>
        <taxon>Desulfuromonadales</taxon>
        <taxon>Geopsychrobacteraceae</taxon>
        <taxon>Malonomonas</taxon>
    </lineage>
</organism>
<dbReference type="OrthoDB" id="5430742at2"/>
<name>A0A1M6I756_MALRU</name>
<protein>
    <submittedName>
        <fullName evidence="1">Uncharacterized protein</fullName>
    </submittedName>
</protein>
<reference evidence="1 2" key="1">
    <citation type="submission" date="2016-11" db="EMBL/GenBank/DDBJ databases">
        <authorList>
            <person name="Jaros S."/>
            <person name="Januszkiewicz K."/>
            <person name="Wedrychowicz H."/>
        </authorList>
    </citation>
    <scope>NUCLEOTIDE SEQUENCE [LARGE SCALE GENOMIC DNA]</scope>
    <source>
        <strain evidence="1 2">DSM 5091</strain>
    </source>
</reference>
<sequence>MGWKQLIPGHARRVEKVVEEVPLPQVVEQCHCSRGHNILSEDHLYSGYPGILLKLKTAEKEGLLSLSPIIGDTDRTFHGTKWGSGEIVEICCPVCDEPFPIYNQCGCNAHLIALFTSPDNDFSNCIGICQRIGCLNAEIISGRELRMLDRVNYF</sequence>
<keyword evidence="2" id="KW-1185">Reference proteome</keyword>
<dbReference type="Proteomes" id="UP000184171">
    <property type="component" value="Unassembled WGS sequence"/>
</dbReference>
<dbReference type="EMBL" id="FQZT01000006">
    <property type="protein sequence ID" value="SHJ30301.1"/>
    <property type="molecule type" value="Genomic_DNA"/>
</dbReference>
<dbReference type="AlphaFoldDB" id="A0A1M6I756"/>
<gene>
    <name evidence="1" type="ORF">SAMN02745165_02044</name>
</gene>
<evidence type="ECO:0000313" key="1">
    <source>
        <dbReference type="EMBL" id="SHJ30301.1"/>
    </source>
</evidence>
<proteinExistence type="predicted"/>
<accession>A0A1M6I756</accession>